<sequence length="161" mass="18550">MRLYREIVSSLQQALDLLTGLRKIRENIPRKETVASVFKERREFVSCVCISLFACEHAFRARQPLPQFLPSARHALQTLTAHVDECIRQTRQDDPHSMGFSLVYAFAETEVLKDMVDTIEELLSLTRKAFGSSTWLTYVPQGYRSHVSVHEEGSHGWYSTF</sequence>
<keyword evidence="6" id="KW-1185">Reference proteome</keyword>
<dbReference type="EMBL" id="KB469298">
    <property type="protein sequence ID" value="EPQ58496.1"/>
    <property type="molecule type" value="Genomic_DNA"/>
</dbReference>
<dbReference type="STRING" id="670483.S7QFB7"/>
<evidence type="ECO:0000313" key="6">
    <source>
        <dbReference type="Proteomes" id="UP000030669"/>
    </source>
</evidence>
<keyword evidence="3" id="KW-1133">Transmembrane helix</keyword>
<reference evidence="5 6" key="1">
    <citation type="journal article" date="2012" name="Science">
        <title>The Paleozoic origin of enzymatic lignin decomposition reconstructed from 31 fungal genomes.</title>
        <authorList>
            <person name="Floudas D."/>
            <person name="Binder M."/>
            <person name="Riley R."/>
            <person name="Barry K."/>
            <person name="Blanchette R.A."/>
            <person name="Henrissat B."/>
            <person name="Martinez A.T."/>
            <person name="Otillar R."/>
            <person name="Spatafora J.W."/>
            <person name="Yadav J.S."/>
            <person name="Aerts A."/>
            <person name="Benoit I."/>
            <person name="Boyd A."/>
            <person name="Carlson A."/>
            <person name="Copeland A."/>
            <person name="Coutinho P.M."/>
            <person name="de Vries R.P."/>
            <person name="Ferreira P."/>
            <person name="Findley K."/>
            <person name="Foster B."/>
            <person name="Gaskell J."/>
            <person name="Glotzer D."/>
            <person name="Gorecki P."/>
            <person name="Heitman J."/>
            <person name="Hesse C."/>
            <person name="Hori C."/>
            <person name="Igarashi K."/>
            <person name="Jurgens J.A."/>
            <person name="Kallen N."/>
            <person name="Kersten P."/>
            <person name="Kohler A."/>
            <person name="Kuees U."/>
            <person name="Kumar T.K.A."/>
            <person name="Kuo A."/>
            <person name="LaButti K."/>
            <person name="Larrondo L.F."/>
            <person name="Lindquist E."/>
            <person name="Ling A."/>
            <person name="Lombard V."/>
            <person name="Lucas S."/>
            <person name="Lundell T."/>
            <person name="Martin R."/>
            <person name="McLaughlin D.J."/>
            <person name="Morgenstern I."/>
            <person name="Morin E."/>
            <person name="Murat C."/>
            <person name="Nagy L.G."/>
            <person name="Nolan M."/>
            <person name="Ohm R.A."/>
            <person name="Patyshakuliyeva A."/>
            <person name="Rokas A."/>
            <person name="Ruiz-Duenas F.J."/>
            <person name="Sabat G."/>
            <person name="Salamov A."/>
            <person name="Samejima M."/>
            <person name="Schmutz J."/>
            <person name="Slot J.C."/>
            <person name="St John F."/>
            <person name="Stenlid J."/>
            <person name="Sun H."/>
            <person name="Sun S."/>
            <person name="Syed K."/>
            <person name="Tsang A."/>
            <person name="Wiebenga A."/>
            <person name="Young D."/>
            <person name="Pisabarro A."/>
            <person name="Eastwood D.C."/>
            <person name="Martin F."/>
            <person name="Cullen D."/>
            <person name="Grigoriev I.V."/>
            <person name="Hibbett D.S."/>
        </authorList>
    </citation>
    <scope>NUCLEOTIDE SEQUENCE [LARGE SCALE GENOMIC DNA]</scope>
    <source>
        <strain evidence="5 6">ATCC 11539</strain>
    </source>
</reference>
<dbReference type="InterPro" id="IPR052430">
    <property type="entry name" value="IVT-Associated"/>
</dbReference>
<organism evidence="5 6">
    <name type="scientific">Gloeophyllum trabeum (strain ATCC 11539 / FP-39264 / Madison 617)</name>
    <name type="common">Brown rot fungus</name>
    <dbReference type="NCBI Taxonomy" id="670483"/>
    <lineage>
        <taxon>Eukaryota</taxon>
        <taxon>Fungi</taxon>
        <taxon>Dikarya</taxon>
        <taxon>Basidiomycota</taxon>
        <taxon>Agaricomycotina</taxon>
        <taxon>Agaricomycetes</taxon>
        <taxon>Gloeophyllales</taxon>
        <taxon>Gloeophyllaceae</taxon>
        <taxon>Gloeophyllum</taxon>
    </lineage>
</organism>
<dbReference type="GeneID" id="19305728"/>
<dbReference type="PANTHER" id="PTHR47804:SF3">
    <property type="entry name" value="PROTEIN BRE4"/>
    <property type="match status" value="1"/>
</dbReference>
<evidence type="ECO:0000256" key="4">
    <source>
        <dbReference type="ARBA" id="ARBA00023136"/>
    </source>
</evidence>
<protein>
    <submittedName>
        <fullName evidence="5">Uncharacterized protein</fullName>
    </submittedName>
</protein>
<accession>S7QFB7</accession>
<keyword evidence="2" id="KW-0812">Transmembrane</keyword>
<name>S7QFB7_GLOTA</name>
<dbReference type="RefSeq" id="XP_007862929.1">
    <property type="nucleotide sequence ID" value="XM_007864738.1"/>
</dbReference>
<evidence type="ECO:0000313" key="5">
    <source>
        <dbReference type="EMBL" id="EPQ58496.1"/>
    </source>
</evidence>
<evidence type="ECO:0000256" key="1">
    <source>
        <dbReference type="ARBA" id="ARBA00004141"/>
    </source>
</evidence>
<comment type="subcellular location">
    <subcellularLocation>
        <location evidence="1">Membrane</location>
        <topology evidence="1">Multi-pass membrane protein</topology>
    </subcellularLocation>
</comment>
<dbReference type="eggNOG" id="KOG4711">
    <property type="taxonomic scope" value="Eukaryota"/>
</dbReference>
<keyword evidence="4" id="KW-0472">Membrane</keyword>
<proteinExistence type="predicted"/>
<gene>
    <name evidence="5" type="ORF">GLOTRDRAFT_36717</name>
</gene>
<dbReference type="GO" id="GO:0016020">
    <property type="term" value="C:membrane"/>
    <property type="evidence" value="ECO:0007669"/>
    <property type="project" value="UniProtKB-SubCell"/>
</dbReference>
<dbReference type="AlphaFoldDB" id="S7QFB7"/>
<dbReference type="HOGENOM" id="CLU_110809_0_0_1"/>
<evidence type="ECO:0000256" key="2">
    <source>
        <dbReference type="ARBA" id="ARBA00022692"/>
    </source>
</evidence>
<dbReference type="PANTHER" id="PTHR47804">
    <property type="entry name" value="60S RIBOSOMAL PROTEIN L19"/>
    <property type="match status" value="1"/>
</dbReference>
<dbReference type="OrthoDB" id="68611at2759"/>
<dbReference type="KEGG" id="gtr:GLOTRDRAFT_36717"/>
<dbReference type="Proteomes" id="UP000030669">
    <property type="component" value="Unassembled WGS sequence"/>
</dbReference>
<dbReference type="OMA" id="YEHLETH"/>
<evidence type="ECO:0000256" key="3">
    <source>
        <dbReference type="ARBA" id="ARBA00022989"/>
    </source>
</evidence>